<proteinExistence type="predicted"/>
<feature type="transmembrane region" description="Helical" evidence="1">
    <location>
        <begin position="20"/>
        <end position="40"/>
    </location>
</feature>
<dbReference type="PANTHER" id="PTHR32309">
    <property type="entry name" value="TYROSINE-PROTEIN KINASE"/>
    <property type="match status" value="1"/>
</dbReference>
<organism evidence="2 3">
    <name type="scientific">Planomicrobium stackebrandtii</name>
    <dbReference type="NCBI Taxonomy" id="253160"/>
    <lineage>
        <taxon>Bacteria</taxon>
        <taxon>Bacillati</taxon>
        <taxon>Bacillota</taxon>
        <taxon>Bacilli</taxon>
        <taxon>Bacillales</taxon>
        <taxon>Caryophanaceae</taxon>
        <taxon>Planomicrobium</taxon>
    </lineage>
</organism>
<keyword evidence="1" id="KW-0812">Transmembrane</keyword>
<dbReference type="RefSeq" id="WP_308787139.1">
    <property type="nucleotide sequence ID" value="NZ_JAUSWB010000004.1"/>
</dbReference>
<dbReference type="EMBL" id="JAUSWB010000004">
    <property type="protein sequence ID" value="MDQ0428997.1"/>
    <property type="molecule type" value="Genomic_DNA"/>
</dbReference>
<evidence type="ECO:0000313" key="3">
    <source>
        <dbReference type="Proteomes" id="UP001241988"/>
    </source>
</evidence>
<name>A0ABU0GUG5_9BACL</name>
<sequence length="222" mass="24678">MIGTKAKKQVYQKNNNQFRFAVSISLFLMLAVWAVFAFILDPEYQASSQILIEESAPATVHRAVESNRIDSQIIEAYASFATSSDILRKVAKELELKNSIADLRQKIQVSYTSNSPVLTITVLSEDSQQVVLIANRLSFIFQNEVKKSLKADHISVISQASFEETKAVPIQSGLLLGLFIAAASGFAFSVLIKFIPLAVEGSVKTTNRDLRKKENQMQTVFK</sequence>
<dbReference type="Proteomes" id="UP001241988">
    <property type="component" value="Unassembled WGS sequence"/>
</dbReference>
<accession>A0ABU0GUG5</accession>
<dbReference type="PANTHER" id="PTHR32309:SF13">
    <property type="entry name" value="FERRIC ENTEROBACTIN TRANSPORT PROTEIN FEPE"/>
    <property type="match status" value="1"/>
</dbReference>
<keyword evidence="3" id="KW-1185">Reference proteome</keyword>
<keyword evidence="1" id="KW-1133">Transmembrane helix</keyword>
<evidence type="ECO:0000313" key="2">
    <source>
        <dbReference type="EMBL" id="MDQ0428997.1"/>
    </source>
</evidence>
<feature type="transmembrane region" description="Helical" evidence="1">
    <location>
        <begin position="174"/>
        <end position="195"/>
    </location>
</feature>
<gene>
    <name evidence="2" type="ORF">QOZ98_001824</name>
</gene>
<protein>
    <submittedName>
        <fullName evidence="2">Capsular polysaccharide biosynthesis protein</fullName>
    </submittedName>
</protein>
<evidence type="ECO:0000256" key="1">
    <source>
        <dbReference type="SAM" id="Phobius"/>
    </source>
</evidence>
<reference evidence="2 3" key="1">
    <citation type="submission" date="2023-07" db="EMBL/GenBank/DDBJ databases">
        <title>Genomic Encyclopedia of Type Strains, Phase IV (KMG-IV): sequencing the most valuable type-strain genomes for metagenomic binning, comparative biology and taxonomic classification.</title>
        <authorList>
            <person name="Goeker M."/>
        </authorList>
    </citation>
    <scope>NUCLEOTIDE SEQUENCE [LARGE SCALE GENOMIC DNA]</scope>
    <source>
        <strain evidence="2 3">DSM 16419</strain>
    </source>
</reference>
<comment type="caution">
    <text evidence="2">The sequence shown here is derived from an EMBL/GenBank/DDBJ whole genome shotgun (WGS) entry which is preliminary data.</text>
</comment>
<dbReference type="InterPro" id="IPR050445">
    <property type="entry name" value="Bact_polysacc_biosynth/exp"/>
</dbReference>
<keyword evidence="1" id="KW-0472">Membrane</keyword>